<accession>A0A1E7LTG5</accession>
<keyword evidence="1" id="KW-0472">Membrane</keyword>
<feature type="transmembrane region" description="Helical" evidence="1">
    <location>
        <begin position="35"/>
        <end position="55"/>
    </location>
</feature>
<evidence type="ECO:0000256" key="1">
    <source>
        <dbReference type="SAM" id="Phobius"/>
    </source>
</evidence>
<evidence type="ECO:0000313" key="3">
    <source>
        <dbReference type="Proteomes" id="UP000175971"/>
    </source>
</evidence>
<evidence type="ECO:0000313" key="2">
    <source>
        <dbReference type="EMBL" id="OEV19497.1"/>
    </source>
</evidence>
<dbReference type="RefSeq" id="WP_070201687.1">
    <property type="nucleotide sequence ID" value="NZ_LJGZ01000083.1"/>
</dbReference>
<sequence>MGTDPNFAFLKAFFGAQVDKLRNARDDRGAISIETMMIVAGLVVVAAIAAAVILTKVNEKAKEIK</sequence>
<keyword evidence="3" id="KW-1185">Reference proteome</keyword>
<protein>
    <submittedName>
        <fullName evidence="2">Uncharacterized protein</fullName>
    </submittedName>
</protein>
<dbReference type="AlphaFoldDB" id="A0A1E7LTG5"/>
<proteinExistence type="predicted"/>
<dbReference type="Proteomes" id="UP000175971">
    <property type="component" value="Unassembled WGS sequence"/>
</dbReference>
<gene>
    <name evidence="2" type="ORF">AN221_16985</name>
</gene>
<dbReference type="EMBL" id="LJGZ01000083">
    <property type="protein sequence ID" value="OEV19497.1"/>
    <property type="molecule type" value="Genomic_DNA"/>
</dbReference>
<dbReference type="OrthoDB" id="4319850at2"/>
<organism evidence="2 3">
    <name type="scientific">Streptomyces nanshensis</name>
    <dbReference type="NCBI Taxonomy" id="518642"/>
    <lineage>
        <taxon>Bacteria</taxon>
        <taxon>Bacillati</taxon>
        <taxon>Actinomycetota</taxon>
        <taxon>Actinomycetes</taxon>
        <taxon>Kitasatosporales</taxon>
        <taxon>Streptomycetaceae</taxon>
        <taxon>Streptomyces</taxon>
    </lineage>
</organism>
<comment type="caution">
    <text evidence="2">The sequence shown here is derived from an EMBL/GenBank/DDBJ whole genome shotgun (WGS) entry which is preliminary data.</text>
</comment>
<name>A0A1E7LTG5_9ACTN</name>
<keyword evidence="1" id="KW-1133">Transmembrane helix</keyword>
<reference evidence="2 3" key="1">
    <citation type="journal article" date="2016" name="Front. Microbiol.">
        <title>Comparative Genomics Analysis of Streptomyces Species Reveals Their Adaptation to the Marine Environment and Their Diversity at the Genomic Level.</title>
        <authorList>
            <person name="Tian X."/>
            <person name="Zhang Z."/>
            <person name="Yang T."/>
            <person name="Chen M."/>
            <person name="Li J."/>
            <person name="Chen F."/>
            <person name="Yang J."/>
            <person name="Li W."/>
            <person name="Zhang B."/>
            <person name="Zhang Z."/>
            <person name="Wu J."/>
            <person name="Zhang C."/>
            <person name="Long L."/>
            <person name="Xiao J."/>
        </authorList>
    </citation>
    <scope>NUCLEOTIDE SEQUENCE [LARGE SCALE GENOMIC DNA]</scope>
    <source>
        <strain evidence="2 3">SCSIO M10372</strain>
    </source>
</reference>
<keyword evidence="1" id="KW-0812">Transmembrane</keyword>